<dbReference type="OrthoDB" id="1938451at2759"/>
<evidence type="ECO:0000313" key="1">
    <source>
        <dbReference type="EMBL" id="PWA98859.1"/>
    </source>
</evidence>
<dbReference type="Proteomes" id="UP000245207">
    <property type="component" value="Unassembled WGS sequence"/>
</dbReference>
<protein>
    <submittedName>
        <fullName evidence="1">Uncharacterized protein</fullName>
    </submittedName>
</protein>
<proteinExistence type="predicted"/>
<reference evidence="1 2" key="1">
    <citation type="journal article" date="2018" name="Mol. Plant">
        <title>The genome of Artemisia annua provides insight into the evolution of Asteraceae family and artemisinin biosynthesis.</title>
        <authorList>
            <person name="Shen Q."/>
            <person name="Zhang L."/>
            <person name="Liao Z."/>
            <person name="Wang S."/>
            <person name="Yan T."/>
            <person name="Shi P."/>
            <person name="Liu M."/>
            <person name="Fu X."/>
            <person name="Pan Q."/>
            <person name="Wang Y."/>
            <person name="Lv Z."/>
            <person name="Lu X."/>
            <person name="Zhang F."/>
            <person name="Jiang W."/>
            <person name="Ma Y."/>
            <person name="Chen M."/>
            <person name="Hao X."/>
            <person name="Li L."/>
            <person name="Tang Y."/>
            <person name="Lv G."/>
            <person name="Zhou Y."/>
            <person name="Sun X."/>
            <person name="Brodelius P.E."/>
            <person name="Rose J.K.C."/>
            <person name="Tang K."/>
        </authorList>
    </citation>
    <scope>NUCLEOTIDE SEQUENCE [LARGE SCALE GENOMIC DNA]</scope>
    <source>
        <strain evidence="2">cv. Huhao1</strain>
        <tissue evidence="1">Leaf</tissue>
    </source>
</reference>
<gene>
    <name evidence="1" type="ORF">CTI12_AA014330</name>
</gene>
<sequence length="88" mass="10023">MEHGSRNSLPKVEGVHGNLANGYGSSQRYFKDHPITVLTDKPVEWAFLKPDRSQRMVKWAIELEEYDIEYGIEGLFEGQTDEPAEVGK</sequence>
<dbReference type="AlphaFoldDB" id="A0A2U1QLH5"/>
<organism evidence="1 2">
    <name type="scientific">Artemisia annua</name>
    <name type="common">Sweet wormwood</name>
    <dbReference type="NCBI Taxonomy" id="35608"/>
    <lineage>
        <taxon>Eukaryota</taxon>
        <taxon>Viridiplantae</taxon>
        <taxon>Streptophyta</taxon>
        <taxon>Embryophyta</taxon>
        <taxon>Tracheophyta</taxon>
        <taxon>Spermatophyta</taxon>
        <taxon>Magnoliopsida</taxon>
        <taxon>eudicotyledons</taxon>
        <taxon>Gunneridae</taxon>
        <taxon>Pentapetalae</taxon>
        <taxon>asterids</taxon>
        <taxon>campanulids</taxon>
        <taxon>Asterales</taxon>
        <taxon>Asteraceae</taxon>
        <taxon>Asteroideae</taxon>
        <taxon>Anthemideae</taxon>
        <taxon>Artemisiinae</taxon>
        <taxon>Artemisia</taxon>
    </lineage>
</organism>
<keyword evidence="2" id="KW-1185">Reference proteome</keyword>
<name>A0A2U1QLH5_ARTAN</name>
<comment type="caution">
    <text evidence="1">The sequence shown here is derived from an EMBL/GenBank/DDBJ whole genome shotgun (WGS) entry which is preliminary data.</text>
</comment>
<accession>A0A2U1QLH5</accession>
<dbReference type="EMBL" id="PKPP01000046">
    <property type="protein sequence ID" value="PWA98859.1"/>
    <property type="molecule type" value="Genomic_DNA"/>
</dbReference>
<evidence type="ECO:0000313" key="2">
    <source>
        <dbReference type="Proteomes" id="UP000245207"/>
    </source>
</evidence>